<gene>
    <name evidence="3" type="ORF">ACOC_LOCUS7042</name>
</gene>
<feature type="transmembrane region" description="Helical" evidence="1">
    <location>
        <begin position="462"/>
        <end position="484"/>
    </location>
</feature>
<feature type="domain" description="Acyltransferase 3" evidence="2">
    <location>
        <begin position="95"/>
        <end position="478"/>
    </location>
</feature>
<feature type="transmembrane region" description="Helical" evidence="1">
    <location>
        <begin position="243"/>
        <end position="263"/>
    </location>
</feature>
<feature type="transmembrane region" description="Helical" evidence="1">
    <location>
        <begin position="181"/>
        <end position="199"/>
    </location>
</feature>
<keyword evidence="1" id="KW-0812">Transmembrane</keyword>
<feature type="transmembrane region" description="Helical" evidence="1">
    <location>
        <begin position="389"/>
        <end position="412"/>
    </location>
</feature>
<dbReference type="GO" id="GO:0016747">
    <property type="term" value="F:acyltransferase activity, transferring groups other than amino-acyl groups"/>
    <property type="evidence" value="ECO:0007669"/>
    <property type="project" value="InterPro"/>
</dbReference>
<dbReference type="Pfam" id="PF01757">
    <property type="entry name" value="Acyl_transf_3"/>
    <property type="match status" value="1"/>
</dbReference>
<dbReference type="PANTHER" id="PTHR11161:SF12">
    <property type="entry name" value="ACYLTRANSFERASE 3 DOMAIN-CONTAINING PROTEIN-RELATED"/>
    <property type="match status" value="1"/>
</dbReference>
<dbReference type="OrthoDB" id="118951at2759"/>
<accession>A0A0R3PPD4</accession>
<dbReference type="AlphaFoldDB" id="A0A0R3PPD4"/>
<evidence type="ECO:0000313" key="4">
    <source>
        <dbReference type="Proteomes" id="UP000267027"/>
    </source>
</evidence>
<dbReference type="OMA" id="YNAYLLH"/>
<name>A0A0R3PPD4_ANGCS</name>
<evidence type="ECO:0000256" key="1">
    <source>
        <dbReference type="SAM" id="Phobius"/>
    </source>
</evidence>
<dbReference type="EMBL" id="UYYA01004000">
    <property type="protein sequence ID" value="VDM58627.1"/>
    <property type="molecule type" value="Genomic_DNA"/>
</dbReference>
<feature type="transmembrane region" description="Helical" evidence="1">
    <location>
        <begin position="211"/>
        <end position="231"/>
    </location>
</feature>
<organism evidence="5">
    <name type="scientific">Angiostrongylus costaricensis</name>
    <name type="common">Nematode worm</name>
    <dbReference type="NCBI Taxonomy" id="334426"/>
    <lineage>
        <taxon>Eukaryota</taxon>
        <taxon>Metazoa</taxon>
        <taxon>Ecdysozoa</taxon>
        <taxon>Nematoda</taxon>
        <taxon>Chromadorea</taxon>
        <taxon>Rhabditida</taxon>
        <taxon>Rhabditina</taxon>
        <taxon>Rhabditomorpha</taxon>
        <taxon>Strongyloidea</taxon>
        <taxon>Metastrongylidae</taxon>
        <taxon>Angiostrongylus</taxon>
    </lineage>
</organism>
<keyword evidence="1" id="KW-1133">Transmembrane helix</keyword>
<protein>
    <submittedName>
        <fullName evidence="5">Acyl_transf_3 domain-containing protein</fullName>
    </submittedName>
</protein>
<feature type="transmembrane region" description="Helical" evidence="1">
    <location>
        <begin position="54"/>
        <end position="77"/>
    </location>
</feature>
<proteinExistence type="predicted"/>
<evidence type="ECO:0000313" key="3">
    <source>
        <dbReference type="EMBL" id="VDM58627.1"/>
    </source>
</evidence>
<evidence type="ECO:0000313" key="5">
    <source>
        <dbReference type="WBParaSite" id="ACOC_0000704101-mRNA-1"/>
    </source>
</evidence>
<dbReference type="Proteomes" id="UP000267027">
    <property type="component" value="Unassembled WGS sequence"/>
</dbReference>
<feature type="transmembrane region" description="Helical" evidence="1">
    <location>
        <begin position="424"/>
        <end position="447"/>
    </location>
</feature>
<dbReference type="InterPro" id="IPR002656">
    <property type="entry name" value="Acyl_transf_3_dom"/>
</dbReference>
<reference evidence="5" key="1">
    <citation type="submission" date="2016-04" db="UniProtKB">
        <authorList>
            <consortium name="WormBaseParasite"/>
        </authorList>
    </citation>
    <scope>IDENTIFICATION</scope>
</reference>
<dbReference type="InterPro" id="IPR052728">
    <property type="entry name" value="O2_lipid_transport_reg"/>
</dbReference>
<dbReference type="WBParaSite" id="ACOC_0000704101-mRNA-1">
    <property type="protein sequence ID" value="ACOC_0000704101-mRNA-1"/>
    <property type="gene ID" value="ACOC_0000704101"/>
</dbReference>
<keyword evidence="1" id="KW-0472">Membrane</keyword>
<reference evidence="3 4" key="2">
    <citation type="submission" date="2018-11" db="EMBL/GenBank/DDBJ databases">
        <authorList>
            <consortium name="Pathogen Informatics"/>
        </authorList>
    </citation>
    <scope>NUCLEOTIDE SEQUENCE [LARGE SCALE GENOMIC DNA]</scope>
    <source>
        <strain evidence="3 4">Costa Rica</strain>
    </source>
</reference>
<feature type="transmembrane region" description="Helical" evidence="1">
    <location>
        <begin position="138"/>
        <end position="160"/>
    </location>
</feature>
<keyword evidence="4" id="KW-1185">Reference proteome</keyword>
<dbReference type="PANTHER" id="PTHR11161">
    <property type="entry name" value="O-ACYLTRANSFERASE"/>
    <property type="match status" value="1"/>
</dbReference>
<evidence type="ECO:0000259" key="2">
    <source>
        <dbReference type="Pfam" id="PF01757"/>
    </source>
</evidence>
<sequence length="499" mass="56400">MLESSEPGTSILMETLSLYREIRHPLFQNDSVSCLTSTLEQLISEDHVLATMPMAIWVALIIYGTLSTNTVLSLLSLRRSYEELTTKRHSHLDVLDIFRVMAILWVITNHTGSEGRVDVLDRLPSADQFKAAVHNNPVFGALLGNSALGVEIFLVLSGLLGARTWLRKADQPFFAHYQAFIIRRVLRLVPSVVFFIYIVTGPLTKFFLPRFYLSMISSCGVSGITAHLTFLGNWQSTPTCLGYLWYLGLDMQLYIAAPFLLHILYKRPLMGKITCTVLILISMLLRGVYCTLYDVCHKSDVDIPFISFPGQDQEKSAVIYAGVWEMYARPFTKCGPFILGLLLGTATTTMRPSLSRGTSRIITNTFFTLCLSVIYGILPQYWYGKYFEWYNLFYTASFRTIFGIGVCGMMLAIISRQESKSTAIIWSVLARLSYNTYLLHMPVIYLFNYSEFLQQASGATELILILPFVVILSFSASSVFYFFVEAPLGRITSGWVEKK</sequence>
<feature type="transmembrane region" description="Helical" evidence="1">
    <location>
        <begin position="361"/>
        <end position="383"/>
    </location>
</feature>